<keyword evidence="1" id="KW-0863">Zinc-finger</keyword>
<dbReference type="PROSITE" id="PS50158">
    <property type="entry name" value="ZF_CCHC"/>
    <property type="match status" value="1"/>
</dbReference>
<dbReference type="AlphaFoldDB" id="A0ABD3QI78"/>
<gene>
    <name evidence="3" type="ORF">HJC23_001074</name>
</gene>
<protein>
    <recommendedName>
        <fullName evidence="2">CCHC-type domain-containing protein</fullName>
    </recommendedName>
</protein>
<evidence type="ECO:0000256" key="1">
    <source>
        <dbReference type="PROSITE-ProRule" id="PRU00047"/>
    </source>
</evidence>
<keyword evidence="1" id="KW-0862">Zinc</keyword>
<evidence type="ECO:0000259" key="2">
    <source>
        <dbReference type="PROSITE" id="PS50158"/>
    </source>
</evidence>
<name>A0ABD3QI78_9STRA</name>
<dbReference type="InterPro" id="IPR001878">
    <property type="entry name" value="Znf_CCHC"/>
</dbReference>
<keyword evidence="1" id="KW-0479">Metal-binding</keyword>
<evidence type="ECO:0000313" key="3">
    <source>
        <dbReference type="EMBL" id="KAL3800153.1"/>
    </source>
</evidence>
<dbReference type="Proteomes" id="UP001516023">
    <property type="component" value="Unassembled WGS sequence"/>
</dbReference>
<reference evidence="3 4" key="1">
    <citation type="journal article" date="2020" name="G3 (Bethesda)">
        <title>Improved Reference Genome for Cyclotella cryptica CCMP332, a Model for Cell Wall Morphogenesis, Salinity Adaptation, and Lipid Production in Diatoms (Bacillariophyta).</title>
        <authorList>
            <person name="Roberts W.R."/>
            <person name="Downey K.M."/>
            <person name="Ruck E.C."/>
            <person name="Traller J.C."/>
            <person name="Alverson A.J."/>
        </authorList>
    </citation>
    <scope>NUCLEOTIDE SEQUENCE [LARGE SCALE GENOMIC DNA]</scope>
    <source>
        <strain evidence="3 4">CCMP332</strain>
    </source>
</reference>
<dbReference type="EMBL" id="JABMIG020000034">
    <property type="protein sequence ID" value="KAL3800153.1"/>
    <property type="molecule type" value="Genomic_DNA"/>
</dbReference>
<feature type="domain" description="CCHC-type" evidence="2">
    <location>
        <begin position="474"/>
        <end position="488"/>
    </location>
</feature>
<evidence type="ECO:0000313" key="4">
    <source>
        <dbReference type="Proteomes" id="UP001516023"/>
    </source>
</evidence>
<sequence>MWAQQKLLSQASSTVCRLLVAVVERQMENLLTVIIQTSPLPLHPSTSLIEALFRSFDRVSGLKDCNIIILADGYDHDAKMETSSSMSDDDLKWSTRQVNRYHNDKVIDNNCAQIKRNNYKHGSTLSYESIQNYRRYLQHLHEMIRNRTPPFRSTNCGSILLIELNERFGSAKALEAVFSWFGGATSGKNALDSDDFYSITNSSAHSSKPKSTPYIMIGQHDNFFVRDVGYLSHLIRHMQRKENTSWLQCLHFPSTATLNYIQKIKRRYQLDLTSFSHEYISSSTPLTRGIFIPLVFWYGRTHIARWEYYTKQILVKYPLRRGDHLEEVWGTRQLHHLMELKRMENMKEFDELFRSVHATYGNYIFFEASQDNSMLDDNQHEVLYHLSGRKVRASAFSQSDIAHLTSPMSMPVERNCLQNRSSFNPHEGSFTTARRAMAVVPGLEVIDTSRFIGTPSSTLCDRNSQSFQSRFKQRCFHCGEKGHSFKFCAAFAKEDTCNKPELEVVDLT</sequence>
<keyword evidence="4" id="KW-1185">Reference proteome</keyword>
<organism evidence="3 4">
    <name type="scientific">Cyclotella cryptica</name>
    <dbReference type="NCBI Taxonomy" id="29204"/>
    <lineage>
        <taxon>Eukaryota</taxon>
        <taxon>Sar</taxon>
        <taxon>Stramenopiles</taxon>
        <taxon>Ochrophyta</taxon>
        <taxon>Bacillariophyta</taxon>
        <taxon>Coscinodiscophyceae</taxon>
        <taxon>Thalassiosirophycidae</taxon>
        <taxon>Stephanodiscales</taxon>
        <taxon>Stephanodiscaceae</taxon>
        <taxon>Cyclotella</taxon>
    </lineage>
</organism>
<comment type="caution">
    <text evidence="3">The sequence shown here is derived from an EMBL/GenBank/DDBJ whole genome shotgun (WGS) entry which is preliminary data.</text>
</comment>
<accession>A0ABD3QI78</accession>
<proteinExistence type="predicted"/>
<dbReference type="GO" id="GO:0008270">
    <property type="term" value="F:zinc ion binding"/>
    <property type="evidence" value="ECO:0007669"/>
    <property type="project" value="UniProtKB-KW"/>
</dbReference>